<name>E3REC3_PYRTT</name>
<dbReference type="KEGG" id="pte:PTT_04316"/>
<dbReference type="EMBL" id="GL532422">
    <property type="protein sequence ID" value="EFQ95930.1"/>
    <property type="molecule type" value="Genomic_DNA"/>
</dbReference>
<feature type="transmembrane region" description="Helical" evidence="1">
    <location>
        <begin position="282"/>
        <end position="298"/>
    </location>
</feature>
<keyword evidence="4" id="KW-1185">Reference proteome</keyword>
<gene>
    <name evidence="3" type="ORF">PTT_04316</name>
</gene>
<keyword evidence="1" id="KW-1133">Transmembrane helix</keyword>
<proteinExistence type="predicted"/>
<dbReference type="GO" id="GO:0006629">
    <property type="term" value="P:lipid metabolic process"/>
    <property type="evidence" value="ECO:0007669"/>
    <property type="project" value="InterPro"/>
</dbReference>
<dbReference type="HOGENOM" id="CLU_033263_0_0_1"/>
<keyword evidence="1" id="KW-0472">Membrane</keyword>
<reference evidence="3 4" key="1">
    <citation type="journal article" date="2010" name="Genome Biol.">
        <title>A first genome assembly of the barley fungal pathogen Pyrenophora teres f. teres.</title>
        <authorList>
            <person name="Ellwood S.R."/>
            <person name="Liu Z."/>
            <person name="Syme R.A."/>
            <person name="Lai Z."/>
            <person name="Hane J.K."/>
            <person name="Keiper F."/>
            <person name="Moffat C.S."/>
            <person name="Oliver R.P."/>
            <person name="Friesen T.L."/>
        </authorList>
    </citation>
    <scope>NUCLEOTIDE SEQUENCE [LARGE SCALE GENOMIC DNA]</scope>
    <source>
        <strain evidence="3 4">0-1</strain>
    </source>
</reference>
<dbReference type="Proteomes" id="UP000001067">
    <property type="component" value="Unassembled WGS sequence"/>
</dbReference>
<dbReference type="PANTHER" id="PTHR36459">
    <property type="entry name" value="ORF"/>
    <property type="match status" value="1"/>
</dbReference>
<feature type="transmembrane region" description="Helical" evidence="1">
    <location>
        <begin position="233"/>
        <end position="250"/>
    </location>
</feature>
<evidence type="ECO:0000313" key="4">
    <source>
        <dbReference type="Proteomes" id="UP000001067"/>
    </source>
</evidence>
<keyword evidence="1" id="KW-0812">Transmembrane</keyword>
<organism evidence="4">
    <name type="scientific">Pyrenophora teres f. teres (strain 0-1)</name>
    <name type="common">Barley net blotch fungus</name>
    <name type="synonym">Drechslera teres f. teres</name>
    <dbReference type="NCBI Taxonomy" id="861557"/>
    <lineage>
        <taxon>Eukaryota</taxon>
        <taxon>Fungi</taxon>
        <taxon>Dikarya</taxon>
        <taxon>Ascomycota</taxon>
        <taxon>Pezizomycotina</taxon>
        <taxon>Dothideomycetes</taxon>
        <taxon>Pleosporomycetidae</taxon>
        <taxon>Pleosporales</taxon>
        <taxon>Pleosporineae</taxon>
        <taxon>Pleosporaceae</taxon>
        <taxon>Pyrenophora</taxon>
    </lineage>
</organism>
<dbReference type="PANTHER" id="PTHR36459:SF1">
    <property type="entry name" value="FATTY ACID DESATURASE DOMAIN-CONTAINING PROTEIN-RELATED"/>
    <property type="match status" value="1"/>
</dbReference>
<dbReference type="OrthoDB" id="1470350at2759"/>
<feature type="domain" description="Fatty acid desaturase" evidence="2">
    <location>
        <begin position="148"/>
        <end position="367"/>
    </location>
</feature>
<evidence type="ECO:0000313" key="3">
    <source>
        <dbReference type="EMBL" id="EFQ95930.1"/>
    </source>
</evidence>
<evidence type="ECO:0000259" key="2">
    <source>
        <dbReference type="Pfam" id="PF00487"/>
    </source>
</evidence>
<dbReference type="eggNOG" id="ENOG502QRKN">
    <property type="taxonomic scope" value="Eukaryota"/>
</dbReference>
<protein>
    <recommendedName>
        <fullName evidence="2">Fatty acid desaturase domain-containing protein</fullName>
    </recommendedName>
</protein>
<accession>E3REC3</accession>
<dbReference type="Pfam" id="PF00487">
    <property type="entry name" value="FA_desaturase"/>
    <property type="match status" value="1"/>
</dbReference>
<sequence length="431" mass="50282">MEPTINPYHTQPDIVVLGNLIQDIKCGIKGTRQARDSNVSPETLERVADDKTQTVDHDMQTIKLLTSYNDPTSSAFAPTIFTTWDNAAIPPVLNTYLVKPYARIAMDIVRHPTDIVFLTHILLYLTVNLASAIQLFRHFTYAHAIAHVGYTGWCIGSFTLLMHNHIHNNGVLKKRWKWLDLGFPYVLEPLMGHTWDSYYYHHVKHHHVESNGPGDLSSTIRYQRDSVFHFLQYYLRFLLLVWLELPLYFIKRGQTNLAIRALVSEVSSYIFLVAMYKVNRRAATWVFLVPFAILRLALMVGNWGQHALVDEDDPNSDFRTSITMIDVMSNRVCFNDGYHTAHHLNPRRHWRDQPVHFVRSKDAYRAGRALVFYDVDWFMMTLRLLMKDYLYLADHLVPIGDQIGMGREERADMLRAKTRRFTEEDIKRKFK</sequence>
<evidence type="ECO:0000256" key="1">
    <source>
        <dbReference type="SAM" id="Phobius"/>
    </source>
</evidence>
<dbReference type="AlphaFoldDB" id="E3REC3"/>
<dbReference type="InterPro" id="IPR005804">
    <property type="entry name" value="FA_desaturase_dom"/>
</dbReference>